<evidence type="ECO:0000256" key="2">
    <source>
        <dbReference type="ARBA" id="ARBA00022556"/>
    </source>
</evidence>
<dbReference type="EMBL" id="AOSK01000041">
    <property type="protein sequence ID" value="EYD76634.1"/>
    <property type="molecule type" value="Genomic_DNA"/>
</dbReference>
<dbReference type="GO" id="GO:0103118">
    <property type="term" value="F:UDP-3-O-[(3R)-3-hydroxyacyl]-glucosamine N-acyltransferase activity"/>
    <property type="evidence" value="ECO:0007669"/>
    <property type="project" value="UniProtKB-EC"/>
</dbReference>
<dbReference type="PATRIC" id="fig|442562.3.peg.1576"/>
<reference evidence="7 8" key="1">
    <citation type="submission" date="2013-02" db="EMBL/GenBank/DDBJ databases">
        <authorList>
            <person name="Fiebig A."/>
            <person name="Goeker M."/>
            <person name="Klenk H.-P.P."/>
        </authorList>
    </citation>
    <scope>NUCLEOTIDE SEQUENCE [LARGE SCALE GENOMIC DNA]</scope>
    <source>
        <strain evidence="7 8">DSM 19309</strain>
    </source>
</reference>
<comment type="catalytic activity">
    <reaction evidence="6">
        <text>a UDP-3-O-[(3R)-3-hydroxyacyl]-alpha-D-glucosamine + a (3R)-hydroxyacyl-[ACP] = a UDP-2-N,3-O-bis[(3R)-3-hydroxyacyl]-alpha-D-glucosamine + holo-[ACP] + H(+)</text>
        <dbReference type="Rhea" id="RHEA:53836"/>
        <dbReference type="Rhea" id="RHEA-COMP:9685"/>
        <dbReference type="Rhea" id="RHEA-COMP:9945"/>
        <dbReference type="ChEBI" id="CHEBI:15378"/>
        <dbReference type="ChEBI" id="CHEBI:64479"/>
        <dbReference type="ChEBI" id="CHEBI:78827"/>
        <dbReference type="ChEBI" id="CHEBI:137740"/>
        <dbReference type="ChEBI" id="CHEBI:137748"/>
        <dbReference type="EC" id="2.3.1.191"/>
    </reaction>
</comment>
<dbReference type="Gene3D" id="2.160.10.10">
    <property type="entry name" value="Hexapeptide repeat proteins"/>
    <property type="match status" value="1"/>
</dbReference>
<keyword evidence="8" id="KW-1185">Reference proteome</keyword>
<keyword evidence="4 6" id="KW-0443">Lipid metabolism</keyword>
<dbReference type="AlphaFoldDB" id="A0A017HSB7"/>
<evidence type="ECO:0000313" key="8">
    <source>
        <dbReference type="Proteomes" id="UP000019666"/>
    </source>
</evidence>
<evidence type="ECO:0000256" key="1">
    <source>
        <dbReference type="ARBA" id="ARBA00022516"/>
    </source>
</evidence>
<sequence>MLTIARIAEALGAEAEGDLAIEVHGASEPASAGPDDLALAIAPSWGEALRQGRARAAVLWPGADWRALGLQAAVFAPRGRLAMSRLTQLLDVPPFPAGIHPSAVLDPTARLGDGVGIGALTVIGAGAEIGAGTLIGAHVTIADGARIGPGGIIHPGARVGRHVTIGARVILQPNAAIGGDGFSFVTREPAYVERVRETLGQGPVAVPEDPTWHRIHSLGGVEIGDDVEVGACSTIDSGTIRPTRIGDGTKIDNGVIIGHNVEIGRHCLLCGRVGIAGSTRVGDRVVLAGGVGLADNITIGDDAVITAGSGVLSNVPPGRVMMGYPATRMDTQIESYKALRRLPRILRDLAAGVPKPRRGE</sequence>
<feature type="active site" description="Proton acceptor" evidence="6">
    <location>
        <position position="259"/>
    </location>
</feature>
<gene>
    <name evidence="6" type="primary">lpxD</name>
    <name evidence="7" type="ORF">Rumeso_01592</name>
</gene>
<accession>A0A017HSB7</accession>
<dbReference type="PANTHER" id="PTHR43378:SF2">
    <property type="entry name" value="UDP-3-O-ACYLGLUCOSAMINE N-ACYLTRANSFERASE 1, MITOCHONDRIAL-RELATED"/>
    <property type="match status" value="1"/>
</dbReference>
<keyword evidence="3 6" id="KW-0808">Transferase</keyword>
<evidence type="ECO:0000313" key="7">
    <source>
        <dbReference type="EMBL" id="EYD76634.1"/>
    </source>
</evidence>
<dbReference type="GO" id="GO:0009245">
    <property type="term" value="P:lipid A biosynthetic process"/>
    <property type="evidence" value="ECO:0007669"/>
    <property type="project" value="UniProtKB-UniRule"/>
</dbReference>
<dbReference type="Pfam" id="PF00132">
    <property type="entry name" value="Hexapep"/>
    <property type="match status" value="2"/>
</dbReference>
<dbReference type="EC" id="2.3.1.191" evidence="6"/>
<evidence type="ECO:0000256" key="5">
    <source>
        <dbReference type="ARBA" id="ARBA00023315"/>
    </source>
</evidence>
<comment type="caution">
    <text evidence="7">The sequence shown here is derived from an EMBL/GenBank/DDBJ whole genome shotgun (WGS) entry which is preliminary data.</text>
</comment>
<dbReference type="PANTHER" id="PTHR43378">
    <property type="entry name" value="UDP-3-O-ACYLGLUCOSAMINE N-ACYLTRANSFERASE"/>
    <property type="match status" value="1"/>
</dbReference>
<name>A0A017HSB7_9RHOB</name>
<dbReference type="RefSeq" id="WP_037277112.1">
    <property type="nucleotide sequence ID" value="NZ_KK088521.1"/>
</dbReference>
<dbReference type="OrthoDB" id="9784739at2"/>
<evidence type="ECO:0000256" key="6">
    <source>
        <dbReference type="HAMAP-Rule" id="MF_00523"/>
    </source>
</evidence>
<dbReference type="InterPro" id="IPR011004">
    <property type="entry name" value="Trimer_LpxA-like_sf"/>
</dbReference>
<keyword evidence="6" id="KW-0677">Repeat</keyword>
<protein>
    <recommendedName>
        <fullName evidence="6">UDP-3-O-acylglucosamine N-acyltransferase</fullName>
        <ecNumber evidence="6">2.3.1.191</ecNumber>
    </recommendedName>
</protein>
<dbReference type="GO" id="GO:0016410">
    <property type="term" value="F:N-acyltransferase activity"/>
    <property type="evidence" value="ECO:0007669"/>
    <property type="project" value="InterPro"/>
</dbReference>
<comment type="pathway">
    <text evidence="6">Bacterial outer membrane biogenesis; LPS lipid A biosynthesis.</text>
</comment>
<dbReference type="HOGENOM" id="CLU_049865_0_0_5"/>
<dbReference type="Gene3D" id="3.40.1390.10">
    <property type="entry name" value="MurE/MurF, N-terminal domain"/>
    <property type="match status" value="1"/>
</dbReference>
<dbReference type="GO" id="GO:0016020">
    <property type="term" value="C:membrane"/>
    <property type="evidence" value="ECO:0007669"/>
    <property type="project" value="GOC"/>
</dbReference>
<proteinExistence type="inferred from homology"/>
<keyword evidence="1 6" id="KW-0444">Lipid biosynthesis</keyword>
<comment type="function">
    <text evidence="6">Catalyzes the N-acylation of UDP-3-O-acylglucosamine using 3-hydroxyacyl-ACP as the acyl donor. Is involved in the biosynthesis of lipid A, a phosphorylated glycolipid that anchors the lipopolysaccharide to the outer membrane of the cell.</text>
</comment>
<comment type="subunit">
    <text evidence="6">Homotrimer.</text>
</comment>
<keyword evidence="2 6" id="KW-0441">Lipid A biosynthesis</keyword>
<comment type="similarity">
    <text evidence="6">Belongs to the transferase hexapeptide repeat family. LpxD subfamily.</text>
</comment>
<dbReference type="SUPFAM" id="SSF51161">
    <property type="entry name" value="Trimeric LpxA-like enzymes"/>
    <property type="match status" value="1"/>
</dbReference>
<dbReference type="UniPathway" id="UPA00973"/>
<dbReference type="STRING" id="442562.Rumeso_01592"/>
<dbReference type="NCBIfam" id="NF002060">
    <property type="entry name" value="PRK00892.1"/>
    <property type="match status" value="1"/>
</dbReference>
<evidence type="ECO:0000256" key="4">
    <source>
        <dbReference type="ARBA" id="ARBA00023098"/>
    </source>
</evidence>
<dbReference type="CDD" id="cd03352">
    <property type="entry name" value="LbH_LpxD"/>
    <property type="match status" value="1"/>
</dbReference>
<organism evidence="7 8">
    <name type="scientific">Rubellimicrobium mesophilum DSM 19309</name>
    <dbReference type="NCBI Taxonomy" id="442562"/>
    <lineage>
        <taxon>Bacteria</taxon>
        <taxon>Pseudomonadati</taxon>
        <taxon>Pseudomonadota</taxon>
        <taxon>Alphaproteobacteria</taxon>
        <taxon>Rhodobacterales</taxon>
        <taxon>Roseobacteraceae</taxon>
        <taxon>Rubellimicrobium</taxon>
    </lineage>
</organism>
<dbReference type="InterPro" id="IPR007691">
    <property type="entry name" value="LpxD"/>
</dbReference>
<dbReference type="Proteomes" id="UP000019666">
    <property type="component" value="Unassembled WGS sequence"/>
</dbReference>
<dbReference type="InterPro" id="IPR001451">
    <property type="entry name" value="Hexapep"/>
</dbReference>
<keyword evidence="5 6" id="KW-0012">Acyltransferase</keyword>
<dbReference type="HAMAP" id="MF_00523">
    <property type="entry name" value="LpxD"/>
    <property type="match status" value="1"/>
</dbReference>
<evidence type="ECO:0000256" key="3">
    <source>
        <dbReference type="ARBA" id="ARBA00022679"/>
    </source>
</evidence>